<keyword evidence="1" id="KW-0175">Coiled coil</keyword>
<proteinExistence type="predicted"/>
<reference evidence="2 3" key="1">
    <citation type="submission" date="2024-05" db="EMBL/GenBank/DDBJ databases">
        <title>Genetic variation in Jamaican populations of the coffee berry borer (Hypothenemus hampei).</title>
        <authorList>
            <person name="Errbii M."/>
            <person name="Myrie A."/>
        </authorList>
    </citation>
    <scope>NUCLEOTIDE SEQUENCE [LARGE SCALE GENOMIC DNA]</scope>
    <source>
        <strain evidence="2">JA-Hopewell-2020-01-JO</strain>
        <tissue evidence="2">Whole body</tissue>
    </source>
</reference>
<sequence>MLRTARARNKKTLFAVKLDYLQAKLKNIENEERRKAEAHKYEERRKAERHEKKMELLLLNLEKEKKNLNYVMYRL</sequence>
<dbReference type="Proteomes" id="UP001566132">
    <property type="component" value="Unassembled WGS sequence"/>
</dbReference>
<evidence type="ECO:0000313" key="3">
    <source>
        <dbReference type="Proteomes" id="UP001566132"/>
    </source>
</evidence>
<evidence type="ECO:0000256" key="1">
    <source>
        <dbReference type="SAM" id="Coils"/>
    </source>
</evidence>
<name>A0ABD1E1F0_HYPHA</name>
<dbReference type="AlphaFoldDB" id="A0ABD1E1F0"/>
<protein>
    <submittedName>
        <fullName evidence="2">Uncharacterized protein</fullName>
    </submittedName>
</protein>
<organism evidence="2 3">
    <name type="scientific">Hypothenemus hampei</name>
    <name type="common">Coffee berry borer</name>
    <dbReference type="NCBI Taxonomy" id="57062"/>
    <lineage>
        <taxon>Eukaryota</taxon>
        <taxon>Metazoa</taxon>
        <taxon>Ecdysozoa</taxon>
        <taxon>Arthropoda</taxon>
        <taxon>Hexapoda</taxon>
        <taxon>Insecta</taxon>
        <taxon>Pterygota</taxon>
        <taxon>Neoptera</taxon>
        <taxon>Endopterygota</taxon>
        <taxon>Coleoptera</taxon>
        <taxon>Polyphaga</taxon>
        <taxon>Cucujiformia</taxon>
        <taxon>Curculionidae</taxon>
        <taxon>Scolytinae</taxon>
        <taxon>Hypothenemus</taxon>
    </lineage>
</organism>
<evidence type="ECO:0000313" key="2">
    <source>
        <dbReference type="EMBL" id="KAL1488496.1"/>
    </source>
</evidence>
<accession>A0ABD1E1F0</accession>
<gene>
    <name evidence="2" type="ORF">ABEB36_014962</name>
</gene>
<feature type="coiled-coil region" evidence="1">
    <location>
        <begin position="18"/>
        <end position="67"/>
    </location>
</feature>
<dbReference type="EMBL" id="JBDJPC010000014">
    <property type="protein sequence ID" value="KAL1488496.1"/>
    <property type="molecule type" value="Genomic_DNA"/>
</dbReference>
<comment type="caution">
    <text evidence="2">The sequence shown here is derived from an EMBL/GenBank/DDBJ whole genome shotgun (WGS) entry which is preliminary data.</text>
</comment>
<keyword evidence="3" id="KW-1185">Reference proteome</keyword>